<dbReference type="Pfam" id="PF03287">
    <property type="entry name" value="Pox_C7_F8A"/>
    <property type="match status" value="1"/>
</dbReference>
<evidence type="ECO:0000313" key="4">
    <source>
        <dbReference type="EMBL" id="QCO69503.1"/>
    </source>
</evidence>
<evidence type="ECO:0000313" key="5">
    <source>
        <dbReference type="EMBL" id="QIJ55597.1"/>
    </source>
</evidence>
<feature type="region of interest" description="Disordered" evidence="3">
    <location>
        <begin position="158"/>
        <end position="211"/>
    </location>
</feature>
<dbReference type="EMBL" id="MT940239">
    <property type="protein sequence ID" value="QOW08762.1"/>
    <property type="molecule type" value="Genomic_DNA"/>
</dbReference>
<name>A0A4P8ETK1_9POXV</name>
<feature type="compositionally biased region" description="Acidic residues" evidence="3">
    <location>
        <begin position="159"/>
        <end position="169"/>
    </location>
</feature>
<dbReference type="InterPro" id="IPR004967">
    <property type="entry name" value="Poxvirus_C7/F8A"/>
</dbReference>
<reference evidence="4 12" key="1">
    <citation type="submission" date="2019-04" db="EMBL/GenBank/DDBJ databases">
        <title>Identification of a recombinant Myxoma virus infecting Iberian hare.</title>
        <authorList>
            <person name="Agueda-Pinto A."/>
            <person name="Lemos de Matos A."/>
            <person name="Abrantes M."/>
            <person name="Kraberger S."/>
            <person name="Gortazar C."/>
            <person name="McFadden G."/>
            <person name="Varsani A."/>
            <person name="Esteves P.J."/>
        </authorList>
    </citation>
    <scope>NUCLEOTIDE SEQUENCE [LARGE SCALE GENOMIC DNA]</scope>
    <source>
        <strain evidence="4">Toledo</strain>
    </source>
</reference>
<evidence type="ECO:0000256" key="3">
    <source>
        <dbReference type="SAM" id="MobiDB-lite"/>
    </source>
</evidence>
<dbReference type="EMBL" id="MT072317">
    <property type="protein sequence ID" value="QIJ55597.1"/>
    <property type="molecule type" value="Genomic_DNA"/>
</dbReference>
<dbReference type="EMBL" id="MT072321">
    <property type="protein sequence ID" value="QIJ55625.1"/>
    <property type="molecule type" value="Genomic_DNA"/>
</dbReference>
<dbReference type="EMBL" id="MT072318">
    <property type="protein sequence ID" value="QIJ55604.1"/>
    <property type="molecule type" value="Genomic_DNA"/>
</dbReference>
<reference evidence="5" key="3">
    <citation type="submission" date="2020-02" db="EMBL/GenBank/DDBJ databases">
        <title>Novel DNA viruses discovered in Iberian hares (Lepus granatensis).</title>
        <authorList>
            <person name="Agueda-Pinto A."/>
            <person name="Kraberger S."/>
            <person name="Lund M.C."/>
            <person name="Gortazar C."/>
            <person name="McFadden G."/>
            <person name="Esteves P.J."/>
            <person name="Varsani A."/>
        </authorList>
    </citation>
    <scope>NUCLEOTIDE SEQUENCE</scope>
    <source>
        <strain evidence="9">MYXV_tol_Lag04_V</strain>
        <strain evidence="8">MYXV_tol_Lag06_EL</strain>
        <strain evidence="7">MYXV_tol_Lag07_ear</strain>
        <strain evidence="6">MYXV_tol_Lag07_EL</strain>
        <strain evidence="5">MYXV_tol_Lag14_V</strain>
    </source>
</reference>
<evidence type="ECO:0000256" key="2">
    <source>
        <dbReference type="ARBA" id="ARBA00007660"/>
    </source>
</evidence>
<reference evidence="10" key="4">
    <citation type="submission" date="2020-08" db="EMBL/GenBank/DDBJ databases">
        <authorList>
            <person name="Abade dos Santos F.A."/>
            <person name="Dalton K."/>
            <person name="Carvalho C."/>
            <person name="Pinto A."/>
            <person name="Rai R."/>
            <person name="Monteiro M."/>
            <person name="Peleteiro M.C."/>
            <person name="Carvalho P."/>
            <person name="Mendonca P."/>
            <person name="Parra F."/>
            <person name="Duarte M."/>
        </authorList>
    </citation>
    <scope>NUCLEOTIDE SEQUENCE</scope>
    <source>
        <strain evidence="10">15758PT20</strain>
        <strain evidence="11">20545PT20</strain>
    </source>
</reference>
<proteinExistence type="inferred from homology"/>
<evidence type="ECO:0000313" key="11">
    <source>
        <dbReference type="EMBL" id="QOW08769.1"/>
    </source>
</evidence>
<protein>
    <submittedName>
        <fullName evidence="4 10">Host range protein</fullName>
    </submittedName>
</protein>
<evidence type="ECO:0000313" key="12">
    <source>
        <dbReference type="Proteomes" id="UP000299834"/>
    </source>
</evidence>
<accession>A0A4P8ETK1</accession>
<organism evidence="4 12">
    <name type="scientific">Myxoma virus</name>
    <dbReference type="NCBI Taxonomy" id="10273"/>
    <lineage>
        <taxon>Viruses</taxon>
        <taxon>Varidnaviria</taxon>
        <taxon>Bamfordvirae</taxon>
        <taxon>Nucleocytoviricota</taxon>
        <taxon>Pokkesviricetes</taxon>
        <taxon>Chitovirales</taxon>
        <taxon>Poxviridae</taxon>
        <taxon>Chordopoxvirinae</taxon>
        <taxon>Leporipoxvirus</taxon>
        <taxon>Leporipoxvirus myxoma</taxon>
    </lineage>
</organism>
<dbReference type="EMBL" id="MT072319">
    <property type="protein sequence ID" value="QIJ55611.1"/>
    <property type="molecule type" value="Genomic_DNA"/>
</dbReference>
<sequence length="211" mass="24764">MKMGINHCLDIFVTTENLSLKQVNLYRGDSYGCTIKVKTDVGKNIEFVIVLEPDWSEVVKVKPILMRVNGKKNKLKLVEKTLMTVIYTTTIFIEKNSVIEFYSDRDELYTDGYPSLVIDMIKKQCKIVEVGRSYIYIDFPINDEDKLKYKHKDDCCIEQSDDDDDDDYENENKGENHNDEDENNNDEDDGDDEGEDDDDEDDNDDEYRYYY</sequence>
<evidence type="ECO:0000313" key="10">
    <source>
        <dbReference type="EMBL" id="QOW08762.1"/>
    </source>
</evidence>
<feature type="compositionally biased region" description="Acidic residues" evidence="3">
    <location>
        <begin position="178"/>
        <end position="205"/>
    </location>
</feature>
<evidence type="ECO:0000313" key="7">
    <source>
        <dbReference type="EMBL" id="QIJ55611.1"/>
    </source>
</evidence>
<evidence type="ECO:0000313" key="6">
    <source>
        <dbReference type="EMBL" id="QIJ55604.1"/>
    </source>
</evidence>
<evidence type="ECO:0000313" key="8">
    <source>
        <dbReference type="EMBL" id="QIJ55625.1"/>
    </source>
</evidence>
<reference evidence="10" key="2">
    <citation type="journal article" date="2020" name="Viruses">
        <title>Detection of recombinant Hare Myxoma Virus in wild rabbits (Oryctolagus cuniculus algirus).</title>
        <authorList>
            <person name="Abade Dos Santos F.A."/>
            <person name="Carvalho C.L."/>
            <person name="Pinto A."/>
            <person name="Rai R."/>
            <person name="Monteiro M."/>
            <person name="Carvalho P."/>
            <person name="Mendonca P."/>
            <person name="Peleteiro M.C."/>
            <person name="Parra F."/>
            <person name="Duarte M.D."/>
        </authorList>
    </citation>
    <scope>NUCLEOTIDE SEQUENCE</scope>
    <source>
        <strain evidence="10">15758PT20</strain>
        <strain evidence="11">20545PT20</strain>
    </source>
</reference>
<comment type="function">
    <text evidence="1">Plays a role for multiplication of the virus in different cell types.</text>
</comment>
<evidence type="ECO:0000256" key="1">
    <source>
        <dbReference type="ARBA" id="ARBA00003526"/>
    </source>
</evidence>
<dbReference type="GO" id="GO:0016032">
    <property type="term" value="P:viral process"/>
    <property type="evidence" value="ECO:0007669"/>
    <property type="project" value="InterPro"/>
</dbReference>
<dbReference type="EMBL" id="MT072323">
    <property type="protein sequence ID" value="QIJ55639.1"/>
    <property type="molecule type" value="Genomic_DNA"/>
</dbReference>
<dbReference type="EMBL" id="MK836424">
    <property type="protein sequence ID" value="QCO69503.1"/>
    <property type="molecule type" value="Genomic_DNA"/>
</dbReference>
<dbReference type="Proteomes" id="UP000299834">
    <property type="component" value="Segment"/>
</dbReference>
<comment type="similarity">
    <text evidence="2">Belongs to the poxviridae C7 protein family.</text>
</comment>
<evidence type="ECO:0000313" key="9">
    <source>
        <dbReference type="EMBL" id="QIJ55639.1"/>
    </source>
</evidence>
<dbReference type="EMBL" id="MT940240">
    <property type="protein sequence ID" value="QOW08769.1"/>
    <property type="molecule type" value="Genomic_DNA"/>
</dbReference>